<name>A0A9J6CQN8_POLVA</name>
<protein>
    <submittedName>
        <fullName evidence="1">Uncharacterized protein</fullName>
    </submittedName>
</protein>
<evidence type="ECO:0000313" key="2">
    <source>
        <dbReference type="Proteomes" id="UP001107558"/>
    </source>
</evidence>
<feature type="non-terminal residue" evidence="1">
    <location>
        <position position="1"/>
    </location>
</feature>
<organism evidence="1 2">
    <name type="scientific">Polypedilum vanderplanki</name>
    <name type="common">Sleeping chironomid midge</name>
    <dbReference type="NCBI Taxonomy" id="319348"/>
    <lineage>
        <taxon>Eukaryota</taxon>
        <taxon>Metazoa</taxon>
        <taxon>Ecdysozoa</taxon>
        <taxon>Arthropoda</taxon>
        <taxon>Hexapoda</taxon>
        <taxon>Insecta</taxon>
        <taxon>Pterygota</taxon>
        <taxon>Neoptera</taxon>
        <taxon>Endopterygota</taxon>
        <taxon>Diptera</taxon>
        <taxon>Nematocera</taxon>
        <taxon>Chironomoidea</taxon>
        <taxon>Chironomidae</taxon>
        <taxon>Chironominae</taxon>
        <taxon>Polypedilum</taxon>
        <taxon>Polypedilum</taxon>
    </lineage>
</organism>
<gene>
    <name evidence="1" type="ORF">PVAND_013500</name>
</gene>
<comment type="caution">
    <text evidence="1">The sequence shown here is derived from an EMBL/GenBank/DDBJ whole genome shotgun (WGS) entry which is preliminary data.</text>
</comment>
<reference evidence="1" key="1">
    <citation type="submission" date="2021-03" db="EMBL/GenBank/DDBJ databases">
        <title>Chromosome level genome of the anhydrobiotic midge Polypedilum vanderplanki.</title>
        <authorList>
            <person name="Yoshida Y."/>
            <person name="Kikawada T."/>
            <person name="Gusev O."/>
        </authorList>
    </citation>
    <scope>NUCLEOTIDE SEQUENCE</scope>
    <source>
        <strain evidence="1">NIAS01</strain>
        <tissue evidence="1">Whole body or cell culture</tissue>
    </source>
</reference>
<dbReference type="Proteomes" id="UP001107558">
    <property type="component" value="Chromosome 1"/>
</dbReference>
<sequence length="77" mass="8961">MEEREFVLHAPSYVETMITANELDSLYNKSEKILDMMAAGLTEYWINQEGILKATINDDNEDPRVMTLKQLEAPFYM</sequence>
<keyword evidence="2" id="KW-1185">Reference proteome</keyword>
<evidence type="ECO:0000313" key="1">
    <source>
        <dbReference type="EMBL" id="KAG5684264.1"/>
    </source>
</evidence>
<proteinExistence type="predicted"/>
<dbReference type="AlphaFoldDB" id="A0A9J6CQN8"/>
<dbReference type="EMBL" id="JADBJN010000001">
    <property type="protein sequence ID" value="KAG5684264.1"/>
    <property type="molecule type" value="Genomic_DNA"/>
</dbReference>
<accession>A0A9J6CQN8</accession>